<name>A0AAV4Y1T7_CAEEX</name>
<sequence length="96" mass="11158">MRGLFVLTIVMSLFQERVLSVNQYYANSMSTQATLQKFRLMKLVKREKDHSQYLVCLLREMSVFCSSVWAGPDMHAHNFSLENLPNDITELSVQNQ</sequence>
<keyword evidence="1" id="KW-0732">Signal</keyword>
<evidence type="ECO:0000313" key="2">
    <source>
        <dbReference type="EMBL" id="GIZ01322.1"/>
    </source>
</evidence>
<dbReference type="EMBL" id="BPLR01001281">
    <property type="protein sequence ID" value="GIZ01322.1"/>
    <property type="molecule type" value="Genomic_DNA"/>
</dbReference>
<dbReference type="AlphaFoldDB" id="A0AAV4Y1T7"/>
<dbReference type="Proteomes" id="UP001054945">
    <property type="component" value="Unassembled WGS sequence"/>
</dbReference>
<feature type="chain" id="PRO_5043349287" evidence="1">
    <location>
        <begin position="21"/>
        <end position="96"/>
    </location>
</feature>
<evidence type="ECO:0000313" key="3">
    <source>
        <dbReference type="Proteomes" id="UP001054945"/>
    </source>
</evidence>
<keyword evidence="3" id="KW-1185">Reference proteome</keyword>
<feature type="signal peptide" evidence="1">
    <location>
        <begin position="1"/>
        <end position="20"/>
    </location>
</feature>
<evidence type="ECO:0000256" key="1">
    <source>
        <dbReference type="SAM" id="SignalP"/>
    </source>
</evidence>
<organism evidence="2 3">
    <name type="scientific">Caerostris extrusa</name>
    <name type="common">Bark spider</name>
    <name type="synonym">Caerostris bankana</name>
    <dbReference type="NCBI Taxonomy" id="172846"/>
    <lineage>
        <taxon>Eukaryota</taxon>
        <taxon>Metazoa</taxon>
        <taxon>Ecdysozoa</taxon>
        <taxon>Arthropoda</taxon>
        <taxon>Chelicerata</taxon>
        <taxon>Arachnida</taxon>
        <taxon>Araneae</taxon>
        <taxon>Araneomorphae</taxon>
        <taxon>Entelegynae</taxon>
        <taxon>Araneoidea</taxon>
        <taxon>Araneidae</taxon>
        <taxon>Caerostris</taxon>
    </lineage>
</organism>
<proteinExistence type="predicted"/>
<comment type="caution">
    <text evidence="2">The sequence shown here is derived from an EMBL/GenBank/DDBJ whole genome shotgun (WGS) entry which is preliminary data.</text>
</comment>
<gene>
    <name evidence="2" type="ORF">CEXT_434281</name>
</gene>
<protein>
    <submittedName>
        <fullName evidence="2">Uncharacterized protein</fullName>
    </submittedName>
</protein>
<reference evidence="2 3" key="1">
    <citation type="submission" date="2021-06" db="EMBL/GenBank/DDBJ databases">
        <title>Caerostris extrusa draft genome.</title>
        <authorList>
            <person name="Kono N."/>
            <person name="Arakawa K."/>
        </authorList>
    </citation>
    <scope>NUCLEOTIDE SEQUENCE [LARGE SCALE GENOMIC DNA]</scope>
</reference>
<accession>A0AAV4Y1T7</accession>